<dbReference type="EMBL" id="BJTZ01000096">
    <property type="protein sequence ID" value="GEK16197.1"/>
    <property type="molecule type" value="Genomic_DNA"/>
</dbReference>
<sequence>MTDILERLKDARNKSELFQLKSELLRKESELSKKENELDTRSLNLNEYEKNTACDIEYHSQSYAAFFNTRMEKDKSILTLSVVGIGYLATFSTLGDEKLDGLELIIFILASLSFISSIIFVIQIFKLNGDYIKAILVDGSKASDLETKLKNYDRCVLFCFIFGLIFTIVLGYVASEI</sequence>
<protein>
    <submittedName>
        <fullName evidence="3">Uncharacterized protein</fullName>
    </submittedName>
</protein>
<dbReference type="Proteomes" id="UP000321787">
    <property type="component" value="Unassembled WGS sequence"/>
</dbReference>
<keyword evidence="2" id="KW-0472">Membrane</keyword>
<evidence type="ECO:0000313" key="3">
    <source>
        <dbReference type="EMBL" id="GEK16197.1"/>
    </source>
</evidence>
<feature type="coiled-coil region" evidence="1">
    <location>
        <begin position="17"/>
        <end position="51"/>
    </location>
</feature>
<keyword evidence="1" id="KW-0175">Coiled coil</keyword>
<organism evidence="3 4">
    <name type="scientific">Aliivibrio fischeri</name>
    <name type="common">Vibrio fischeri</name>
    <dbReference type="NCBI Taxonomy" id="668"/>
    <lineage>
        <taxon>Bacteria</taxon>
        <taxon>Pseudomonadati</taxon>
        <taxon>Pseudomonadota</taxon>
        <taxon>Gammaproteobacteria</taxon>
        <taxon>Vibrionales</taxon>
        <taxon>Vibrionaceae</taxon>
        <taxon>Aliivibrio</taxon>
    </lineage>
</organism>
<dbReference type="AlphaFoldDB" id="A0A510UNG8"/>
<accession>A0A510UNG8</accession>
<keyword evidence="2" id="KW-1133">Transmembrane helix</keyword>
<evidence type="ECO:0000313" key="4">
    <source>
        <dbReference type="Proteomes" id="UP000321787"/>
    </source>
</evidence>
<feature type="transmembrane region" description="Helical" evidence="2">
    <location>
        <begin position="101"/>
        <end position="125"/>
    </location>
</feature>
<feature type="transmembrane region" description="Helical" evidence="2">
    <location>
        <begin position="155"/>
        <end position="174"/>
    </location>
</feature>
<proteinExistence type="predicted"/>
<reference evidence="3 4" key="1">
    <citation type="submission" date="2019-07" db="EMBL/GenBank/DDBJ databases">
        <title>Whole genome shotgun sequence of Aliivibrio fischeri NBRC 101058.</title>
        <authorList>
            <person name="Hosoyama A."/>
            <person name="Uohara A."/>
            <person name="Ohji S."/>
            <person name="Ichikawa N."/>
        </authorList>
    </citation>
    <scope>NUCLEOTIDE SEQUENCE [LARGE SCALE GENOMIC DNA]</scope>
    <source>
        <strain evidence="3 4">NBRC 101058</strain>
    </source>
</reference>
<keyword evidence="2" id="KW-0812">Transmembrane</keyword>
<name>A0A510UNG8_ALIFS</name>
<evidence type="ECO:0000256" key="2">
    <source>
        <dbReference type="SAM" id="Phobius"/>
    </source>
</evidence>
<comment type="caution">
    <text evidence="3">The sequence shown here is derived from an EMBL/GenBank/DDBJ whole genome shotgun (WGS) entry which is preliminary data.</text>
</comment>
<evidence type="ECO:0000256" key="1">
    <source>
        <dbReference type="SAM" id="Coils"/>
    </source>
</evidence>
<gene>
    <name evidence="3" type="ORF">AFI02nite_42330</name>
</gene>
<dbReference type="RefSeq" id="WP_146866977.1">
    <property type="nucleotide sequence ID" value="NZ_BJTZ01000096.1"/>
</dbReference>
<feature type="transmembrane region" description="Helical" evidence="2">
    <location>
        <begin position="77"/>
        <end position="95"/>
    </location>
</feature>